<feature type="region of interest" description="Disordered" evidence="1">
    <location>
        <begin position="414"/>
        <end position="442"/>
    </location>
</feature>
<keyword evidence="4" id="KW-1185">Reference proteome</keyword>
<dbReference type="InterPro" id="IPR040256">
    <property type="entry name" value="At4g02000-like"/>
</dbReference>
<name>A0AAV0D3J6_9ASTE</name>
<protein>
    <recommendedName>
        <fullName evidence="2">DUF4283 domain-containing protein</fullName>
    </recommendedName>
</protein>
<comment type="caution">
    <text evidence="3">The sequence shown here is derived from an EMBL/GenBank/DDBJ whole genome shotgun (WGS) entry which is preliminary data.</text>
</comment>
<dbReference type="PANTHER" id="PTHR31286:SF168">
    <property type="entry name" value="DUF4283 DOMAIN-CONTAINING PROTEIN"/>
    <property type="match status" value="1"/>
</dbReference>
<feature type="domain" description="DUF4283" evidence="2">
    <location>
        <begin position="164"/>
        <end position="243"/>
    </location>
</feature>
<evidence type="ECO:0000256" key="1">
    <source>
        <dbReference type="SAM" id="MobiDB-lite"/>
    </source>
</evidence>
<reference evidence="3" key="1">
    <citation type="submission" date="2022-07" db="EMBL/GenBank/DDBJ databases">
        <authorList>
            <person name="Macas J."/>
            <person name="Novak P."/>
            <person name="Neumann P."/>
        </authorList>
    </citation>
    <scope>NUCLEOTIDE SEQUENCE</scope>
</reference>
<dbReference type="InterPro" id="IPR025558">
    <property type="entry name" value="DUF4283"/>
</dbReference>
<dbReference type="Proteomes" id="UP001152523">
    <property type="component" value="Unassembled WGS sequence"/>
</dbReference>
<dbReference type="EMBL" id="CAMAPF010000062">
    <property type="protein sequence ID" value="CAH9089402.1"/>
    <property type="molecule type" value="Genomic_DNA"/>
</dbReference>
<evidence type="ECO:0000313" key="4">
    <source>
        <dbReference type="Proteomes" id="UP001152523"/>
    </source>
</evidence>
<dbReference type="PANTHER" id="PTHR31286">
    <property type="entry name" value="GLYCINE-RICH CELL WALL STRUCTURAL PROTEIN 1.8-LIKE"/>
    <property type="match status" value="1"/>
</dbReference>
<evidence type="ECO:0000313" key="3">
    <source>
        <dbReference type="EMBL" id="CAH9089402.1"/>
    </source>
</evidence>
<feature type="compositionally biased region" description="Low complexity" evidence="1">
    <location>
        <begin position="420"/>
        <end position="429"/>
    </location>
</feature>
<accession>A0AAV0D3J6</accession>
<gene>
    <name evidence="3" type="ORF">CEPIT_LOCUS10820</name>
</gene>
<dbReference type="AlphaFoldDB" id="A0AAV0D3J6"/>
<proteinExistence type="predicted"/>
<organism evidence="3 4">
    <name type="scientific">Cuscuta epithymum</name>
    <dbReference type="NCBI Taxonomy" id="186058"/>
    <lineage>
        <taxon>Eukaryota</taxon>
        <taxon>Viridiplantae</taxon>
        <taxon>Streptophyta</taxon>
        <taxon>Embryophyta</taxon>
        <taxon>Tracheophyta</taxon>
        <taxon>Spermatophyta</taxon>
        <taxon>Magnoliopsida</taxon>
        <taxon>eudicotyledons</taxon>
        <taxon>Gunneridae</taxon>
        <taxon>Pentapetalae</taxon>
        <taxon>asterids</taxon>
        <taxon>lamiids</taxon>
        <taxon>Solanales</taxon>
        <taxon>Convolvulaceae</taxon>
        <taxon>Cuscuteae</taxon>
        <taxon>Cuscuta</taxon>
        <taxon>Cuscuta subgen. Cuscuta</taxon>
    </lineage>
</organism>
<evidence type="ECO:0000259" key="2">
    <source>
        <dbReference type="Pfam" id="PF14111"/>
    </source>
</evidence>
<dbReference type="Pfam" id="PF14111">
    <property type="entry name" value="DUF4283"/>
    <property type="match status" value="1"/>
</dbReference>
<sequence>MARKKMESGESSSVRTTRSSSRFFVLEDNADEFPALISGDLRPQTPATKVVESIATKGTAGKSLNTVKLVTPIAGTTGAGQLTVITMAETSNEGLKNPGKAVKNQKTGAGQIQQAPEEADMGNKPWNALFKDNRAPSHGIKLRYIPPKGNILDLTDRVMPTMVEMWGHCLVGFFTGRFPGLKAVHELREKWGVKCLVRSHDKGWIIFKFQNEADRLKVLNEGPYSIFGKLLMLKMLSEDFSFEDEEFLKVPIWVKFPNLPMSLWNEGVMSEVASMIGVPLSTDKVTQERTNHNYARVLIEVDVSKPPPLSFPIRLPSHKVIKQWVRYETFPNYCFHCKEYGHHPFICKKLAEKEMKEKNDKEKNDIVVVREDELKIQGEEVGVKEMEGQGKSIVTVLEPAIMAEEKIMPEAAVLEETESESSGYGSFETDNGSGEEDLDQTDTANFDEVYMDGKVFMIRKDANVNRNRMTRRIPGLSWEETFAKNKMALPNLFKSKKKRKKRLTGRK</sequence>